<gene>
    <name evidence="1" type="ORF">BJ212DRAFT_1480885</name>
</gene>
<dbReference type="EMBL" id="JABBWG010000016">
    <property type="protein sequence ID" value="KAG1816436.1"/>
    <property type="molecule type" value="Genomic_DNA"/>
</dbReference>
<dbReference type="Proteomes" id="UP000807769">
    <property type="component" value="Unassembled WGS sequence"/>
</dbReference>
<organism evidence="1 2">
    <name type="scientific">Suillus subaureus</name>
    <dbReference type="NCBI Taxonomy" id="48587"/>
    <lineage>
        <taxon>Eukaryota</taxon>
        <taxon>Fungi</taxon>
        <taxon>Dikarya</taxon>
        <taxon>Basidiomycota</taxon>
        <taxon>Agaricomycotina</taxon>
        <taxon>Agaricomycetes</taxon>
        <taxon>Agaricomycetidae</taxon>
        <taxon>Boletales</taxon>
        <taxon>Suillineae</taxon>
        <taxon>Suillaceae</taxon>
        <taxon>Suillus</taxon>
    </lineage>
</organism>
<name>A0A9P7EBB9_9AGAM</name>
<dbReference type="OrthoDB" id="2664712at2759"/>
<sequence>MFDAPYRLKKVPHPDTASGGEMWVHCWLENTIEKEIWHEAIEKQHYLATDAGFGMVDGVLGNDWANEPVRTMLKEMRTILFIESAPSHSCMLNVINTALFKLCTDHTLAYLCQPQQMTNKWARAVGGGRFAKCSQMLPALHMNLLYHKDHQNANLNLFAHMPCPPVQECKLTPGNSSQYLKGTGGKTVDHINVMAVPCGVEGTSEGMGILGP</sequence>
<accession>A0A9P7EBB9</accession>
<dbReference type="AlphaFoldDB" id="A0A9P7EBB9"/>
<comment type="caution">
    <text evidence="1">The sequence shown here is derived from an EMBL/GenBank/DDBJ whole genome shotgun (WGS) entry which is preliminary data.</text>
</comment>
<proteinExistence type="predicted"/>
<dbReference type="RefSeq" id="XP_041193109.1">
    <property type="nucleotide sequence ID" value="XM_041340169.1"/>
</dbReference>
<evidence type="ECO:0000313" key="2">
    <source>
        <dbReference type="Proteomes" id="UP000807769"/>
    </source>
</evidence>
<protein>
    <submittedName>
        <fullName evidence="1">Uncharacterized protein</fullName>
    </submittedName>
</protein>
<evidence type="ECO:0000313" key="1">
    <source>
        <dbReference type="EMBL" id="KAG1816436.1"/>
    </source>
</evidence>
<dbReference type="GeneID" id="64634185"/>
<keyword evidence="2" id="KW-1185">Reference proteome</keyword>
<reference evidence="1" key="1">
    <citation type="journal article" date="2020" name="New Phytol.">
        <title>Comparative genomics reveals dynamic genome evolution in host specialist ectomycorrhizal fungi.</title>
        <authorList>
            <person name="Lofgren L.A."/>
            <person name="Nguyen N.H."/>
            <person name="Vilgalys R."/>
            <person name="Ruytinx J."/>
            <person name="Liao H.L."/>
            <person name="Branco S."/>
            <person name="Kuo A."/>
            <person name="LaButti K."/>
            <person name="Lipzen A."/>
            <person name="Andreopoulos W."/>
            <person name="Pangilinan J."/>
            <person name="Riley R."/>
            <person name="Hundley H."/>
            <person name="Na H."/>
            <person name="Barry K."/>
            <person name="Grigoriev I.V."/>
            <person name="Stajich J.E."/>
            <person name="Kennedy P.G."/>
        </authorList>
    </citation>
    <scope>NUCLEOTIDE SEQUENCE</scope>
    <source>
        <strain evidence="1">MN1</strain>
    </source>
</reference>